<dbReference type="Pfam" id="PF04214">
    <property type="entry name" value="DUF411"/>
    <property type="match status" value="1"/>
</dbReference>
<name>V8CA19_9HELI</name>
<accession>V8CA19</accession>
<reference evidence="2 3" key="1">
    <citation type="journal article" date="2014" name="Genome Announc.">
        <title>Draft genome sequences of six enterohepatic helicobacter species isolated from humans and one from rhesus macaques.</title>
        <authorList>
            <person name="Shen Z."/>
            <person name="Sheh A."/>
            <person name="Young S.K."/>
            <person name="Abouelliel A."/>
            <person name="Ward D.V."/>
            <person name="Earl A.M."/>
            <person name="Fox J.G."/>
        </authorList>
    </citation>
    <scope>NUCLEOTIDE SEQUENCE [LARGE SCALE GENOMIC DNA]</scope>
    <source>
        <strain evidence="2 3">MIT 99-5501</strain>
    </source>
</reference>
<dbReference type="InterPro" id="IPR007332">
    <property type="entry name" value="DUF411"/>
</dbReference>
<sequence>MRFLASIMTFALLATCLSANSANPNNANQSKFIKVFESPTCGCCDKWVEYMKSKGYKLEVHKSTDFYKIKEQHNIKPTYQSCHTGIITSGSQSYALEGHIPLGALEWLLEHKPQEAIGISAPGMPQGSPGMEQGIYEEYPVILLLKNGEYELLGIYKGDKLIKPAKIKD</sequence>
<dbReference type="Proteomes" id="UP000018731">
    <property type="component" value="Unassembled WGS sequence"/>
</dbReference>
<evidence type="ECO:0000313" key="3">
    <source>
        <dbReference type="Proteomes" id="UP000018731"/>
    </source>
</evidence>
<proteinExistence type="predicted"/>
<dbReference type="eggNOG" id="COG3019">
    <property type="taxonomic scope" value="Bacteria"/>
</dbReference>
<keyword evidence="1" id="KW-0732">Signal</keyword>
<dbReference type="PATRIC" id="fig|1357400.3.peg.1379"/>
<evidence type="ECO:0000313" key="2">
    <source>
        <dbReference type="EMBL" id="ETD24258.1"/>
    </source>
</evidence>
<evidence type="ECO:0008006" key="4">
    <source>
        <dbReference type="Google" id="ProtNLM"/>
    </source>
</evidence>
<comment type="caution">
    <text evidence="2">The sequence shown here is derived from an EMBL/GenBank/DDBJ whole genome shotgun (WGS) entry which is preliminary data.</text>
</comment>
<dbReference type="STRING" id="1357400.HMPREF2086_01008"/>
<feature type="signal peptide" evidence="1">
    <location>
        <begin position="1"/>
        <end position="21"/>
    </location>
</feature>
<keyword evidence="3" id="KW-1185">Reference proteome</keyword>
<dbReference type="EMBL" id="AZJI01000004">
    <property type="protein sequence ID" value="ETD24258.1"/>
    <property type="molecule type" value="Genomic_DNA"/>
</dbReference>
<dbReference type="RefSeq" id="WP_023927734.1">
    <property type="nucleotide sequence ID" value="NZ_KI669454.1"/>
</dbReference>
<evidence type="ECO:0000256" key="1">
    <source>
        <dbReference type="SAM" id="SignalP"/>
    </source>
</evidence>
<gene>
    <name evidence="2" type="ORF">HMPREF2086_01008</name>
</gene>
<feature type="chain" id="PRO_5004768763" description="DUF411 domain-containing protein" evidence="1">
    <location>
        <begin position="22"/>
        <end position="169"/>
    </location>
</feature>
<dbReference type="HOGENOM" id="CLU_112034_0_0_7"/>
<protein>
    <recommendedName>
        <fullName evidence="4">DUF411 domain-containing protein</fullName>
    </recommendedName>
</protein>
<organism evidence="2 3">
    <name type="scientific">Helicobacter macacae MIT 99-5501</name>
    <dbReference type="NCBI Taxonomy" id="1357400"/>
    <lineage>
        <taxon>Bacteria</taxon>
        <taxon>Pseudomonadati</taxon>
        <taxon>Campylobacterota</taxon>
        <taxon>Epsilonproteobacteria</taxon>
        <taxon>Campylobacterales</taxon>
        <taxon>Helicobacteraceae</taxon>
        <taxon>Helicobacter</taxon>
    </lineage>
</organism>
<dbReference type="AlphaFoldDB" id="V8CA19"/>